<evidence type="ECO:0000256" key="1">
    <source>
        <dbReference type="ARBA" id="ARBA00010617"/>
    </source>
</evidence>
<dbReference type="GO" id="GO:0016712">
    <property type="term" value="F:oxidoreductase activity, acting on paired donors, with incorporation or reduction of molecular oxygen, reduced flavin or flavoprotein as one donor, and incorporation of one atom of oxygen"/>
    <property type="evidence" value="ECO:0007669"/>
    <property type="project" value="TreeGrafter"/>
</dbReference>
<dbReference type="GO" id="GO:0006082">
    <property type="term" value="P:organic acid metabolic process"/>
    <property type="evidence" value="ECO:0007669"/>
    <property type="project" value="TreeGrafter"/>
</dbReference>
<evidence type="ECO:0000256" key="4">
    <source>
        <dbReference type="PIRSR" id="PIRSR602401-1"/>
    </source>
</evidence>
<dbReference type="PRINTS" id="PR00385">
    <property type="entry name" value="P450"/>
</dbReference>
<evidence type="ECO:0000256" key="2">
    <source>
        <dbReference type="ARBA" id="ARBA00022723"/>
    </source>
</evidence>
<dbReference type="OrthoDB" id="6081913at2759"/>
<dbReference type="InterPro" id="IPR050182">
    <property type="entry name" value="Cytochrome_P450_fam2"/>
</dbReference>
<dbReference type="AlphaFoldDB" id="A0A8J1TG14"/>
<feature type="binding site" description="axial binding residue" evidence="4">
    <location>
        <position position="449"/>
    </location>
    <ligand>
        <name>heme</name>
        <dbReference type="ChEBI" id="CHEBI:30413"/>
    </ligand>
    <ligandPart>
        <name>Fe</name>
        <dbReference type="ChEBI" id="CHEBI:18248"/>
    </ligandPart>
</feature>
<dbReference type="Gene3D" id="1.10.630.10">
    <property type="entry name" value="Cytochrome P450"/>
    <property type="match status" value="1"/>
</dbReference>
<dbReference type="PANTHER" id="PTHR24300:SF403">
    <property type="entry name" value="CYTOCHROME P450 306A1"/>
    <property type="match status" value="1"/>
</dbReference>
<evidence type="ECO:0000313" key="6">
    <source>
        <dbReference type="EMBL" id="CAH1777162.1"/>
    </source>
</evidence>
<comment type="similarity">
    <text evidence="1 5">Belongs to the cytochrome P450 family.</text>
</comment>
<dbReference type="GO" id="GO:0005506">
    <property type="term" value="F:iron ion binding"/>
    <property type="evidence" value="ECO:0007669"/>
    <property type="project" value="InterPro"/>
</dbReference>
<evidence type="ECO:0000256" key="5">
    <source>
        <dbReference type="RuleBase" id="RU000461"/>
    </source>
</evidence>
<dbReference type="InterPro" id="IPR001128">
    <property type="entry name" value="Cyt_P450"/>
</dbReference>
<dbReference type="GO" id="GO:0008395">
    <property type="term" value="F:steroid hydroxylase activity"/>
    <property type="evidence" value="ECO:0007669"/>
    <property type="project" value="TreeGrafter"/>
</dbReference>
<comment type="cofactor">
    <cofactor evidence="4">
        <name>heme</name>
        <dbReference type="ChEBI" id="CHEBI:30413"/>
    </cofactor>
</comment>
<dbReference type="GO" id="GO:0020037">
    <property type="term" value="F:heme binding"/>
    <property type="evidence" value="ECO:0007669"/>
    <property type="project" value="InterPro"/>
</dbReference>
<dbReference type="InterPro" id="IPR017972">
    <property type="entry name" value="Cyt_P450_CS"/>
</dbReference>
<dbReference type="Proteomes" id="UP000749559">
    <property type="component" value="Unassembled WGS sequence"/>
</dbReference>
<gene>
    <name evidence="6" type="ORF">OFUS_LOCUS4239</name>
</gene>
<name>A0A8J1TG14_OWEFU</name>
<keyword evidence="2 4" id="KW-0479">Metal-binding</keyword>
<dbReference type="PROSITE" id="PS00086">
    <property type="entry name" value="CYTOCHROME_P450"/>
    <property type="match status" value="1"/>
</dbReference>
<organism evidence="6 7">
    <name type="scientific">Owenia fusiformis</name>
    <name type="common">Polychaete worm</name>
    <dbReference type="NCBI Taxonomy" id="6347"/>
    <lineage>
        <taxon>Eukaryota</taxon>
        <taxon>Metazoa</taxon>
        <taxon>Spiralia</taxon>
        <taxon>Lophotrochozoa</taxon>
        <taxon>Annelida</taxon>
        <taxon>Polychaeta</taxon>
        <taxon>Sedentaria</taxon>
        <taxon>Canalipalpata</taxon>
        <taxon>Sabellida</taxon>
        <taxon>Oweniida</taxon>
        <taxon>Oweniidae</taxon>
        <taxon>Owenia</taxon>
    </lineage>
</organism>
<comment type="caution">
    <text evidence="6">The sequence shown here is derived from an EMBL/GenBank/DDBJ whole genome shotgun (WGS) entry which is preliminary data.</text>
</comment>
<keyword evidence="7" id="KW-1185">Reference proteome</keyword>
<accession>A0A8J1TG14</accession>
<dbReference type="InterPro" id="IPR036396">
    <property type="entry name" value="Cyt_P450_sf"/>
</dbReference>
<dbReference type="InterPro" id="IPR002401">
    <property type="entry name" value="Cyt_P450_E_grp-I"/>
</dbReference>
<reference evidence="6" key="1">
    <citation type="submission" date="2022-03" db="EMBL/GenBank/DDBJ databases">
        <authorList>
            <person name="Martin C."/>
        </authorList>
    </citation>
    <scope>NUCLEOTIDE SEQUENCE</scope>
</reference>
<dbReference type="SUPFAM" id="SSF48264">
    <property type="entry name" value="Cytochrome P450"/>
    <property type="match status" value="1"/>
</dbReference>
<dbReference type="PANTHER" id="PTHR24300">
    <property type="entry name" value="CYTOCHROME P450 508A4-RELATED"/>
    <property type="match status" value="1"/>
</dbReference>
<sequence>MTPFLKEVLQTVANNVITVIVFAIALLLSSRWYRHRNLPPGPWGLPFIGIIPFVGTHLHKTMITWSKKYGDVFSFYLGPNLSLAIHGYENIKEAFVKHGDHFSGRELMFMVKDTRGKYTGVLINQDKAWQQHRRFLERIFRELGVAKSTWESNIHDELNHFLAEITSKNGEAFDIHQLLNMSVANVTNKIILGDRFEYSDESFQRHVKMIDDIMNNWQLSVFFNMYPWTRLLPGDPTNYFTLKKCEHSRQYDVIQPMIDKRKTECEKNGRKNDKDIIGYYLNALEEKDKLVKYSTFEMLQLRCIIDDLFFAGTETTSTTMRWALLYMIKYPHIQEKVRQEIFDNIGKGRLPSLNDRESLPYTEAVLLEIQRYNSIVPLAVPHQTTADVTFKGYHIPKGVLVYPNLWALHRDPTLWKNPNIFDPLRFLDENGHVVKPPHFMPFSIGKRICAGEVLAKSEMFLYFSTMMQRFNFTFPNGRTTPSMEGVLGITLCPEPFKLCATRI</sequence>
<evidence type="ECO:0000256" key="3">
    <source>
        <dbReference type="ARBA" id="ARBA00023004"/>
    </source>
</evidence>
<keyword evidence="4 5" id="KW-0349">Heme</keyword>
<dbReference type="FunFam" id="1.10.630.10:FF:000094">
    <property type="entry name" value="cytochrome P450 2J6-like"/>
    <property type="match status" value="1"/>
</dbReference>
<dbReference type="GO" id="GO:0005737">
    <property type="term" value="C:cytoplasm"/>
    <property type="evidence" value="ECO:0007669"/>
    <property type="project" value="TreeGrafter"/>
</dbReference>
<protein>
    <submittedName>
        <fullName evidence="6">Uncharacterized protein</fullName>
    </submittedName>
</protein>
<dbReference type="PRINTS" id="PR00463">
    <property type="entry name" value="EP450I"/>
</dbReference>
<evidence type="ECO:0000313" key="7">
    <source>
        <dbReference type="Proteomes" id="UP000749559"/>
    </source>
</evidence>
<proteinExistence type="inferred from homology"/>
<keyword evidence="5" id="KW-0503">Monooxygenase</keyword>
<dbReference type="GO" id="GO:0006805">
    <property type="term" value="P:xenobiotic metabolic process"/>
    <property type="evidence" value="ECO:0007669"/>
    <property type="project" value="TreeGrafter"/>
</dbReference>
<dbReference type="EMBL" id="CAIIXF020000002">
    <property type="protein sequence ID" value="CAH1777162.1"/>
    <property type="molecule type" value="Genomic_DNA"/>
</dbReference>
<keyword evidence="5" id="KW-0560">Oxidoreductase</keyword>
<dbReference type="Pfam" id="PF00067">
    <property type="entry name" value="p450"/>
    <property type="match status" value="1"/>
</dbReference>
<keyword evidence="3 4" id="KW-0408">Iron</keyword>